<sequence length="62" mass="7036">MMLAIISNSREPNIGGFRPTISASWPQRRFPANNPAICMEAMKEGIQPRSQVIDHWGVNRKE</sequence>
<evidence type="ECO:0000313" key="2">
    <source>
        <dbReference type="Proteomes" id="UP000828390"/>
    </source>
</evidence>
<dbReference type="AlphaFoldDB" id="A0A9D4KP63"/>
<name>A0A9D4KP63_DREPO</name>
<accession>A0A9D4KP63</accession>
<comment type="caution">
    <text evidence="1">The sequence shown here is derived from an EMBL/GenBank/DDBJ whole genome shotgun (WGS) entry which is preliminary data.</text>
</comment>
<reference evidence="1" key="2">
    <citation type="submission" date="2020-11" db="EMBL/GenBank/DDBJ databases">
        <authorList>
            <person name="McCartney M.A."/>
            <person name="Auch B."/>
            <person name="Kono T."/>
            <person name="Mallez S."/>
            <person name="Becker A."/>
            <person name="Gohl D.M."/>
            <person name="Silverstein K.A.T."/>
            <person name="Koren S."/>
            <person name="Bechman K.B."/>
            <person name="Herman A."/>
            <person name="Abrahante J.E."/>
            <person name="Garbe J."/>
        </authorList>
    </citation>
    <scope>NUCLEOTIDE SEQUENCE</scope>
    <source>
        <strain evidence="1">Duluth1</strain>
        <tissue evidence="1">Whole animal</tissue>
    </source>
</reference>
<gene>
    <name evidence="1" type="ORF">DPMN_116636</name>
</gene>
<dbReference type="Proteomes" id="UP000828390">
    <property type="component" value="Unassembled WGS sequence"/>
</dbReference>
<evidence type="ECO:0000313" key="1">
    <source>
        <dbReference type="EMBL" id="KAH3843129.1"/>
    </source>
</evidence>
<protein>
    <submittedName>
        <fullName evidence="1">Uncharacterized protein</fullName>
    </submittedName>
</protein>
<organism evidence="1 2">
    <name type="scientific">Dreissena polymorpha</name>
    <name type="common">Zebra mussel</name>
    <name type="synonym">Mytilus polymorpha</name>
    <dbReference type="NCBI Taxonomy" id="45954"/>
    <lineage>
        <taxon>Eukaryota</taxon>
        <taxon>Metazoa</taxon>
        <taxon>Spiralia</taxon>
        <taxon>Lophotrochozoa</taxon>
        <taxon>Mollusca</taxon>
        <taxon>Bivalvia</taxon>
        <taxon>Autobranchia</taxon>
        <taxon>Heteroconchia</taxon>
        <taxon>Euheterodonta</taxon>
        <taxon>Imparidentia</taxon>
        <taxon>Neoheterodontei</taxon>
        <taxon>Myida</taxon>
        <taxon>Dreissenoidea</taxon>
        <taxon>Dreissenidae</taxon>
        <taxon>Dreissena</taxon>
    </lineage>
</organism>
<dbReference type="EMBL" id="JAIWYP010000004">
    <property type="protein sequence ID" value="KAH3843129.1"/>
    <property type="molecule type" value="Genomic_DNA"/>
</dbReference>
<keyword evidence="2" id="KW-1185">Reference proteome</keyword>
<proteinExistence type="predicted"/>
<reference evidence="1" key="1">
    <citation type="journal article" date="2019" name="bioRxiv">
        <title>The Genome of the Zebra Mussel, Dreissena polymorpha: A Resource for Invasive Species Research.</title>
        <authorList>
            <person name="McCartney M.A."/>
            <person name="Auch B."/>
            <person name="Kono T."/>
            <person name="Mallez S."/>
            <person name="Zhang Y."/>
            <person name="Obille A."/>
            <person name="Becker A."/>
            <person name="Abrahante J.E."/>
            <person name="Garbe J."/>
            <person name="Badalamenti J.P."/>
            <person name="Herman A."/>
            <person name="Mangelson H."/>
            <person name="Liachko I."/>
            <person name="Sullivan S."/>
            <person name="Sone E.D."/>
            <person name="Koren S."/>
            <person name="Silverstein K.A.T."/>
            <person name="Beckman K.B."/>
            <person name="Gohl D.M."/>
        </authorList>
    </citation>
    <scope>NUCLEOTIDE SEQUENCE</scope>
    <source>
        <strain evidence="1">Duluth1</strain>
        <tissue evidence="1">Whole animal</tissue>
    </source>
</reference>